<reference evidence="10 11" key="1">
    <citation type="submission" date="2023-03" db="EMBL/GenBank/DDBJ databases">
        <title>High-quality genome of Scylla paramamosain provides insights in environmental adaptation.</title>
        <authorList>
            <person name="Zhang L."/>
        </authorList>
    </citation>
    <scope>NUCLEOTIDE SEQUENCE [LARGE SCALE GENOMIC DNA]</scope>
    <source>
        <strain evidence="10">LZ_2023a</strain>
        <tissue evidence="10">Muscle</tissue>
    </source>
</reference>
<comment type="catalytic activity">
    <reaction evidence="7">
        <text>N(6)-D-ribulosyl-L-lysyl-[protein] + ATP = N(6)-(3-O-phospho-D-ribulosyl)-L-lysyl-[protein] + ADP + H(+)</text>
        <dbReference type="Rhea" id="RHEA:48432"/>
        <dbReference type="Rhea" id="RHEA-COMP:12103"/>
        <dbReference type="Rhea" id="RHEA-COMP:12104"/>
        <dbReference type="ChEBI" id="CHEBI:15378"/>
        <dbReference type="ChEBI" id="CHEBI:30616"/>
        <dbReference type="ChEBI" id="CHEBI:90418"/>
        <dbReference type="ChEBI" id="CHEBI:90420"/>
        <dbReference type="ChEBI" id="CHEBI:456216"/>
        <dbReference type="EC" id="2.7.1.172"/>
    </reaction>
    <physiologicalReaction direction="left-to-right" evidence="7">
        <dbReference type="Rhea" id="RHEA:48433"/>
    </physiologicalReaction>
</comment>
<keyword evidence="4" id="KW-0547">Nucleotide-binding</keyword>
<keyword evidence="5 8" id="KW-0418">Kinase</keyword>
<dbReference type="SUPFAM" id="SSF56112">
    <property type="entry name" value="Protein kinase-like (PK-like)"/>
    <property type="match status" value="1"/>
</dbReference>
<comment type="caution">
    <text evidence="10">The sequence shown here is derived from an EMBL/GenBank/DDBJ whole genome shotgun (WGS) entry which is preliminary data.</text>
</comment>
<accession>A0AAW0U1R8</accession>
<dbReference type="Gene3D" id="3.90.1200.10">
    <property type="match status" value="1"/>
</dbReference>
<comment type="similarity">
    <text evidence="1 8">Belongs to the fructosamine kinase family.</text>
</comment>
<dbReference type="PANTHER" id="PTHR12149">
    <property type="entry name" value="FRUCTOSAMINE 3 KINASE-RELATED PROTEIN"/>
    <property type="match status" value="1"/>
</dbReference>
<evidence type="ECO:0000313" key="10">
    <source>
        <dbReference type="EMBL" id="KAK8392722.1"/>
    </source>
</evidence>
<evidence type="ECO:0000256" key="2">
    <source>
        <dbReference type="ARBA" id="ARBA00011961"/>
    </source>
</evidence>
<keyword evidence="3 8" id="KW-0808">Transferase</keyword>
<dbReference type="Proteomes" id="UP001487740">
    <property type="component" value="Unassembled WGS sequence"/>
</dbReference>
<evidence type="ECO:0000256" key="4">
    <source>
        <dbReference type="ARBA" id="ARBA00022741"/>
    </source>
</evidence>
<dbReference type="PIRSF" id="PIRSF006221">
    <property type="entry name" value="Ketosamine-3-kinase"/>
    <property type="match status" value="1"/>
</dbReference>
<dbReference type="EC" id="2.7.1.172" evidence="2"/>
<dbReference type="InterPro" id="IPR011009">
    <property type="entry name" value="Kinase-like_dom_sf"/>
</dbReference>
<feature type="transmembrane region" description="Helical" evidence="9">
    <location>
        <begin position="294"/>
        <end position="310"/>
    </location>
</feature>
<sequence>MVAAVREVLGSEVLQGTGELGGGLISEGEVFLTDVGKVFIKWNRKEKALDMYKGETAGLQQLGASGVVRVPEPLAAVELPGGGAALVLEYLPMKDLRHHSLNLARQLARLHLQNPLATTHPGGSRVGHGDARSTFVPHFGFHSPTPCGYILQDNTWCDDWQTFFSRKLQQQIAMIETEYGDREVLELWSRLQTQMPRFFAGVEVLPSLLHGDLWMGNSAETQQGPVLFDPGVFYGHHEYDSAVSALVPPGFGESFWAEYHAAVPKAPGWATRQKLYRLFHKFNQWNHFGRQYRTGYWGFTGLAVIGYWGLTGLAVIGYWGLTGLAVIGYWDLTGLAVIGY</sequence>
<evidence type="ECO:0000256" key="8">
    <source>
        <dbReference type="PIRNR" id="PIRNR006221"/>
    </source>
</evidence>
<name>A0AAW0U1R8_SCYPA</name>
<dbReference type="Pfam" id="PF03881">
    <property type="entry name" value="Fructosamin_kin"/>
    <property type="match status" value="1"/>
</dbReference>
<evidence type="ECO:0000256" key="5">
    <source>
        <dbReference type="ARBA" id="ARBA00022777"/>
    </source>
</evidence>
<proteinExistence type="inferred from homology"/>
<keyword evidence="9" id="KW-0472">Membrane</keyword>
<dbReference type="PANTHER" id="PTHR12149:SF8">
    <property type="entry name" value="PROTEIN-RIBULOSAMINE 3-KINASE"/>
    <property type="match status" value="1"/>
</dbReference>
<evidence type="ECO:0000256" key="3">
    <source>
        <dbReference type="ARBA" id="ARBA00022679"/>
    </source>
</evidence>
<evidence type="ECO:0000313" key="11">
    <source>
        <dbReference type="Proteomes" id="UP001487740"/>
    </source>
</evidence>
<keyword evidence="6" id="KW-0067">ATP-binding</keyword>
<evidence type="ECO:0000256" key="6">
    <source>
        <dbReference type="ARBA" id="ARBA00022840"/>
    </source>
</evidence>
<organism evidence="10 11">
    <name type="scientific">Scylla paramamosain</name>
    <name type="common">Mud crab</name>
    <dbReference type="NCBI Taxonomy" id="85552"/>
    <lineage>
        <taxon>Eukaryota</taxon>
        <taxon>Metazoa</taxon>
        <taxon>Ecdysozoa</taxon>
        <taxon>Arthropoda</taxon>
        <taxon>Crustacea</taxon>
        <taxon>Multicrustacea</taxon>
        <taxon>Malacostraca</taxon>
        <taxon>Eumalacostraca</taxon>
        <taxon>Eucarida</taxon>
        <taxon>Decapoda</taxon>
        <taxon>Pleocyemata</taxon>
        <taxon>Brachyura</taxon>
        <taxon>Eubrachyura</taxon>
        <taxon>Portunoidea</taxon>
        <taxon>Portunidae</taxon>
        <taxon>Portuninae</taxon>
        <taxon>Scylla</taxon>
    </lineage>
</organism>
<protein>
    <recommendedName>
        <fullName evidence="2">protein-ribulosamine 3-kinase</fullName>
        <ecNumber evidence="2">2.7.1.172</ecNumber>
    </recommendedName>
</protein>
<dbReference type="AlphaFoldDB" id="A0AAW0U1R8"/>
<evidence type="ECO:0000256" key="1">
    <source>
        <dbReference type="ARBA" id="ARBA00009460"/>
    </source>
</evidence>
<dbReference type="FunFam" id="3.30.200.20:FF:000264">
    <property type="entry name" value="Protein-ribulosamine 3-kinase, chloroplastic"/>
    <property type="match status" value="1"/>
</dbReference>
<dbReference type="GO" id="GO:0005524">
    <property type="term" value="F:ATP binding"/>
    <property type="evidence" value="ECO:0007669"/>
    <property type="project" value="UniProtKB-KW"/>
</dbReference>
<keyword evidence="9" id="KW-1133">Transmembrane helix</keyword>
<dbReference type="EMBL" id="JARAKH010000022">
    <property type="protein sequence ID" value="KAK8392722.1"/>
    <property type="molecule type" value="Genomic_DNA"/>
</dbReference>
<evidence type="ECO:0000256" key="9">
    <source>
        <dbReference type="SAM" id="Phobius"/>
    </source>
</evidence>
<dbReference type="GO" id="GO:0005737">
    <property type="term" value="C:cytoplasm"/>
    <property type="evidence" value="ECO:0007669"/>
    <property type="project" value="UniProtKB-ARBA"/>
</dbReference>
<dbReference type="GO" id="GO:0016301">
    <property type="term" value="F:kinase activity"/>
    <property type="evidence" value="ECO:0007669"/>
    <property type="project" value="UniProtKB-UniRule"/>
</dbReference>
<dbReference type="InterPro" id="IPR016477">
    <property type="entry name" value="Fructo-/Ketosamine-3-kinase"/>
</dbReference>
<dbReference type="Gene3D" id="3.30.200.20">
    <property type="entry name" value="Phosphorylase Kinase, domain 1"/>
    <property type="match status" value="1"/>
</dbReference>
<gene>
    <name evidence="10" type="ORF">O3P69_014863</name>
</gene>
<evidence type="ECO:0000256" key="7">
    <source>
        <dbReference type="ARBA" id="ARBA00048655"/>
    </source>
</evidence>
<dbReference type="GO" id="GO:0102193">
    <property type="term" value="F:protein-ribulosamine 3-kinase activity"/>
    <property type="evidence" value="ECO:0007669"/>
    <property type="project" value="UniProtKB-EC"/>
</dbReference>
<keyword evidence="9" id="KW-0812">Transmembrane</keyword>
<keyword evidence="11" id="KW-1185">Reference proteome</keyword>